<dbReference type="PANTHER" id="PTHR24248:SF199">
    <property type="entry name" value="IP13425P-RELATED"/>
    <property type="match status" value="1"/>
</dbReference>
<gene>
    <name evidence="13" type="primary">gcr107</name>
</gene>
<dbReference type="SUPFAM" id="SSF81321">
    <property type="entry name" value="Family A G protein-coupled receptor-like"/>
    <property type="match status" value="1"/>
</dbReference>
<evidence type="ECO:0000256" key="4">
    <source>
        <dbReference type="ARBA" id="ARBA00022989"/>
    </source>
</evidence>
<evidence type="ECO:0000256" key="10">
    <source>
        <dbReference type="RuleBase" id="RU000688"/>
    </source>
</evidence>
<evidence type="ECO:0000256" key="5">
    <source>
        <dbReference type="ARBA" id="ARBA00023040"/>
    </source>
</evidence>
<comment type="similarity">
    <text evidence="10">Belongs to the G-protein coupled receptor 1 family.</text>
</comment>
<dbReference type="PRINTS" id="PR00237">
    <property type="entry name" value="GPCRRHODOPSN"/>
</dbReference>
<feature type="transmembrane region" description="Helical" evidence="11">
    <location>
        <begin position="122"/>
        <end position="144"/>
    </location>
</feature>
<dbReference type="GO" id="GO:0004993">
    <property type="term" value="F:G protein-coupled serotonin receptor activity"/>
    <property type="evidence" value="ECO:0007669"/>
    <property type="project" value="UniProtKB-ARBA"/>
</dbReference>
<accession>A0A193KUS2</accession>
<keyword evidence="5 10" id="KW-0297">G-protein coupled receptor</keyword>
<dbReference type="Gene3D" id="1.20.1070.10">
    <property type="entry name" value="Rhodopsin 7-helix transmembrane proteins"/>
    <property type="match status" value="1"/>
</dbReference>
<dbReference type="GO" id="GO:0071880">
    <property type="term" value="P:adenylate cyclase-activating adrenergic receptor signaling pathway"/>
    <property type="evidence" value="ECO:0007669"/>
    <property type="project" value="TreeGrafter"/>
</dbReference>
<dbReference type="PROSITE" id="PS00237">
    <property type="entry name" value="G_PROTEIN_RECEP_F1_1"/>
    <property type="match status" value="1"/>
</dbReference>
<evidence type="ECO:0000256" key="6">
    <source>
        <dbReference type="ARBA" id="ARBA00023136"/>
    </source>
</evidence>
<keyword evidence="3 10" id="KW-0812">Transmembrane</keyword>
<feature type="transmembrane region" description="Helical" evidence="11">
    <location>
        <begin position="293"/>
        <end position="319"/>
    </location>
</feature>
<dbReference type="InterPro" id="IPR017452">
    <property type="entry name" value="GPCR_Rhodpsn_7TM"/>
</dbReference>
<dbReference type="CDD" id="cd15329">
    <property type="entry name" value="7tmA_5-HT7"/>
    <property type="match status" value="1"/>
</dbReference>
<comment type="subcellular location">
    <subcellularLocation>
        <location evidence="1">Cell membrane</location>
        <topology evidence="1">Multi-pass membrane protein</topology>
    </subcellularLocation>
</comment>
<proteinExistence type="evidence at transcript level"/>
<feature type="transmembrane region" description="Helical" evidence="11">
    <location>
        <begin position="49"/>
        <end position="74"/>
    </location>
</feature>
<feature type="transmembrane region" description="Helical" evidence="11">
    <location>
        <begin position="86"/>
        <end position="110"/>
    </location>
</feature>
<keyword evidence="9 10" id="KW-0807">Transducer</keyword>
<feature type="transmembrane region" description="Helical" evidence="11">
    <location>
        <begin position="165"/>
        <end position="186"/>
    </location>
</feature>
<keyword evidence="6 11" id="KW-0472">Membrane</keyword>
<evidence type="ECO:0000259" key="12">
    <source>
        <dbReference type="PROSITE" id="PS50262"/>
    </source>
</evidence>
<dbReference type="GO" id="GO:0043410">
    <property type="term" value="P:positive regulation of MAPK cascade"/>
    <property type="evidence" value="ECO:0007669"/>
    <property type="project" value="TreeGrafter"/>
</dbReference>
<evidence type="ECO:0000256" key="2">
    <source>
        <dbReference type="ARBA" id="ARBA00022475"/>
    </source>
</evidence>
<dbReference type="AlphaFoldDB" id="A0A193KUS2"/>
<reference evidence="13" key="1">
    <citation type="journal article" date="2016" name="PLoS Biol.">
        <title>GPCRs Direct Germline Development and Somatic Gonad Function in Planarians.</title>
        <authorList>
            <person name="Saberi A."/>
            <person name="Jamal A."/>
            <person name="Beets I."/>
            <person name="Schoofs L."/>
            <person name="Newmark P.A."/>
        </authorList>
    </citation>
    <scope>NUCLEOTIDE SEQUENCE</scope>
</reference>
<evidence type="ECO:0000256" key="9">
    <source>
        <dbReference type="ARBA" id="ARBA00023224"/>
    </source>
</evidence>
<name>A0A193KUS2_SCHMD</name>
<dbReference type="EMBL" id="KX018909">
    <property type="protein sequence ID" value="ANO39070.1"/>
    <property type="molecule type" value="mRNA"/>
</dbReference>
<evidence type="ECO:0000313" key="13">
    <source>
        <dbReference type="EMBL" id="ANO39070.1"/>
    </source>
</evidence>
<evidence type="ECO:0000256" key="1">
    <source>
        <dbReference type="ARBA" id="ARBA00004651"/>
    </source>
</evidence>
<evidence type="ECO:0000256" key="3">
    <source>
        <dbReference type="ARBA" id="ARBA00022692"/>
    </source>
</evidence>
<feature type="domain" description="G-protein coupled receptors family 1 profile" evidence="12">
    <location>
        <begin position="65"/>
        <end position="354"/>
    </location>
</feature>
<keyword evidence="2" id="KW-1003">Cell membrane</keyword>
<protein>
    <submittedName>
        <fullName evidence="13">GCR107</fullName>
    </submittedName>
</protein>
<sequence>MNVNLTYIYTIHPNLTLIRVCKMAKRYWNISTNLLPTDCFVKYSFFNRIIISLILSILTIGTSLGNFFIILSVFLVRKLRTPCNLLVVNLATTDFLVSILVLPLAGVYQVKGFWIFNDTFCSAFIVFDVLLCTASILNLCAISIDRYLIILKPMEYAVRRNKKRMILMISITWMAAALISIPPLFGWEKEKTRNTCAYSNDLGYQIYATTIAFYLPLTIMLILYGRIFVLARKTALSENKRFEMPHITNLNEAASILLYDHKIKFSRTSSTKQLIYKRFQSNKMKKISENKATITLGVILSCFTVCWLPFFICQILVSIFDAFEIRYKSQTSEVIFQVFLWLGYFNSFINPIIYAIFNRDFQKPLKLFVSCQCKNMNNKLRNANYVDEIGGTSSLNSIIHFRQIKTDPAISTPQRNEYKYRLCS</sequence>
<evidence type="ECO:0000256" key="8">
    <source>
        <dbReference type="ARBA" id="ARBA00023170"/>
    </source>
</evidence>
<dbReference type="PANTHER" id="PTHR24248">
    <property type="entry name" value="ADRENERGIC RECEPTOR-RELATED G-PROTEIN COUPLED RECEPTOR"/>
    <property type="match status" value="1"/>
</dbReference>
<evidence type="ECO:0000256" key="11">
    <source>
        <dbReference type="SAM" id="Phobius"/>
    </source>
</evidence>
<dbReference type="PROSITE" id="PS50262">
    <property type="entry name" value="G_PROTEIN_RECEP_F1_2"/>
    <property type="match status" value="1"/>
</dbReference>
<keyword evidence="4 11" id="KW-1133">Transmembrane helix</keyword>
<organism evidence="13">
    <name type="scientific">Schmidtea mediterranea</name>
    <name type="common">Freshwater planarian flatworm</name>
    <dbReference type="NCBI Taxonomy" id="79327"/>
    <lineage>
        <taxon>Eukaryota</taxon>
        <taxon>Metazoa</taxon>
        <taxon>Spiralia</taxon>
        <taxon>Lophotrochozoa</taxon>
        <taxon>Platyhelminthes</taxon>
        <taxon>Rhabditophora</taxon>
        <taxon>Seriata</taxon>
        <taxon>Tricladida</taxon>
        <taxon>Continenticola</taxon>
        <taxon>Geoplanoidea</taxon>
        <taxon>Dugesiidae</taxon>
        <taxon>Schmidtea</taxon>
    </lineage>
</organism>
<keyword evidence="8 10" id="KW-0675">Receptor</keyword>
<dbReference type="InterPro" id="IPR000276">
    <property type="entry name" value="GPCR_Rhodpsn"/>
</dbReference>
<keyword evidence="7" id="KW-1015">Disulfide bond</keyword>
<dbReference type="Pfam" id="PF00001">
    <property type="entry name" value="7tm_1"/>
    <property type="match status" value="1"/>
</dbReference>
<dbReference type="GO" id="GO:0005886">
    <property type="term" value="C:plasma membrane"/>
    <property type="evidence" value="ECO:0007669"/>
    <property type="project" value="UniProtKB-SubCell"/>
</dbReference>
<feature type="transmembrane region" description="Helical" evidence="11">
    <location>
        <begin position="206"/>
        <end position="231"/>
    </location>
</feature>
<feature type="transmembrane region" description="Helical" evidence="11">
    <location>
        <begin position="334"/>
        <end position="357"/>
    </location>
</feature>
<evidence type="ECO:0000256" key="7">
    <source>
        <dbReference type="ARBA" id="ARBA00023157"/>
    </source>
</evidence>